<reference evidence="7" key="1">
    <citation type="submission" date="2022-10" db="EMBL/GenBank/DDBJ databases">
        <title>The WGS of Solirubrobacter ginsenosidimutans DSM 21036.</title>
        <authorList>
            <person name="Jiang Z."/>
        </authorList>
    </citation>
    <scope>NUCLEOTIDE SEQUENCE</scope>
    <source>
        <strain evidence="7">DSM 21036</strain>
    </source>
</reference>
<dbReference type="InterPro" id="IPR023170">
    <property type="entry name" value="HhH_base_excis_C"/>
</dbReference>
<keyword evidence="3" id="KW-0227">DNA damage</keyword>
<dbReference type="GO" id="GO:0043916">
    <property type="term" value="F:DNA-7-methylguanine glycosylase activity"/>
    <property type="evidence" value="ECO:0007669"/>
    <property type="project" value="TreeGrafter"/>
</dbReference>
<dbReference type="Proteomes" id="UP001149140">
    <property type="component" value="Unassembled WGS sequence"/>
</dbReference>
<comment type="caution">
    <text evidence="7">The sequence shown here is derived from an EMBL/GenBank/DDBJ whole genome shotgun (WGS) entry which is preliminary data.</text>
</comment>
<evidence type="ECO:0000256" key="4">
    <source>
        <dbReference type="ARBA" id="ARBA00023204"/>
    </source>
</evidence>
<dbReference type="SUPFAM" id="SSF48150">
    <property type="entry name" value="DNA-glycosylase"/>
    <property type="match status" value="1"/>
</dbReference>
<organism evidence="7 8">
    <name type="scientific">Solirubrobacter ginsenosidimutans</name>
    <dbReference type="NCBI Taxonomy" id="490573"/>
    <lineage>
        <taxon>Bacteria</taxon>
        <taxon>Bacillati</taxon>
        <taxon>Actinomycetota</taxon>
        <taxon>Thermoleophilia</taxon>
        <taxon>Solirubrobacterales</taxon>
        <taxon>Solirubrobacteraceae</taxon>
        <taxon>Solirubrobacter</taxon>
    </lineage>
</organism>
<dbReference type="InterPro" id="IPR051912">
    <property type="entry name" value="Alkylbase_DNA_Glycosylase/TA"/>
</dbReference>
<dbReference type="PANTHER" id="PTHR43003">
    <property type="entry name" value="DNA-3-METHYLADENINE GLYCOSYLASE"/>
    <property type="match status" value="1"/>
</dbReference>
<evidence type="ECO:0000313" key="7">
    <source>
        <dbReference type="EMBL" id="MDA0159304.1"/>
    </source>
</evidence>
<dbReference type="PANTHER" id="PTHR43003:SF13">
    <property type="entry name" value="DNA-3-METHYLADENINE GLYCOSYLASE 2"/>
    <property type="match status" value="1"/>
</dbReference>
<dbReference type="SUPFAM" id="SSF55945">
    <property type="entry name" value="TATA-box binding protein-like"/>
    <property type="match status" value="1"/>
</dbReference>
<keyword evidence="4" id="KW-0234">DNA repair</keyword>
<evidence type="ECO:0000313" key="8">
    <source>
        <dbReference type="Proteomes" id="UP001149140"/>
    </source>
</evidence>
<proteinExistence type="predicted"/>
<dbReference type="GO" id="GO:0005737">
    <property type="term" value="C:cytoplasm"/>
    <property type="evidence" value="ECO:0007669"/>
    <property type="project" value="TreeGrafter"/>
</dbReference>
<dbReference type="Gene3D" id="1.10.1670.10">
    <property type="entry name" value="Helix-hairpin-Helix base-excision DNA repair enzymes (C-terminal)"/>
    <property type="match status" value="1"/>
</dbReference>
<dbReference type="Gene3D" id="1.10.340.30">
    <property type="entry name" value="Hypothetical protein, domain 2"/>
    <property type="match status" value="1"/>
</dbReference>
<dbReference type="InterPro" id="IPR003265">
    <property type="entry name" value="HhH-GPD_domain"/>
</dbReference>
<dbReference type="InterPro" id="IPR010316">
    <property type="entry name" value="AlkA_N"/>
</dbReference>
<evidence type="ECO:0000259" key="6">
    <source>
        <dbReference type="SMART" id="SM01009"/>
    </source>
</evidence>
<dbReference type="SMART" id="SM01009">
    <property type="entry name" value="AlkA_N"/>
    <property type="match status" value="1"/>
</dbReference>
<gene>
    <name evidence="7" type="ORF">OM076_03420</name>
</gene>
<dbReference type="InterPro" id="IPR037046">
    <property type="entry name" value="AlkA_N_sf"/>
</dbReference>
<dbReference type="AlphaFoldDB" id="A0A9X3MMP7"/>
<dbReference type="CDD" id="cd00056">
    <property type="entry name" value="ENDO3c"/>
    <property type="match status" value="1"/>
</dbReference>
<dbReference type="SMART" id="SM00478">
    <property type="entry name" value="ENDO3c"/>
    <property type="match status" value="1"/>
</dbReference>
<evidence type="ECO:0000256" key="2">
    <source>
        <dbReference type="ARBA" id="ARBA00012000"/>
    </source>
</evidence>
<keyword evidence="8" id="KW-1185">Reference proteome</keyword>
<dbReference type="EMBL" id="JAPDOD010000002">
    <property type="protein sequence ID" value="MDA0159304.1"/>
    <property type="molecule type" value="Genomic_DNA"/>
</dbReference>
<feature type="domain" description="HhH-GPD" evidence="5">
    <location>
        <begin position="118"/>
        <end position="248"/>
    </location>
</feature>
<dbReference type="GO" id="GO:0006285">
    <property type="term" value="P:base-excision repair, AP site formation"/>
    <property type="evidence" value="ECO:0007669"/>
    <property type="project" value="TreeGrafter"/>
</dbReference>
<dbReference type="Pfam" id="PF06029">
    <property type="entry name" value="AlkA_N"/>
    <property type="match status" value="1"/>
</dbReference>
<feature type="domain" description="DNA-3-methyladenine glycosylase AlkA N-terminal" evidence="6">
    <location>
        <begin position="1"/>
        <end position="108"/>
    </location>
</feature>
<evidence type="ECO:0000256" key="3">
    <source>
        <dbReference type="ARBA" id="ARBA00022763"/>
    </source>
</evidence>
<evidence type="ECO:0000256" key="1">
    <source>
        <dbReference type="ARBA" id="ARBA00000086"/>
    </source>
</evidence>
<dbReference type="RefSeq" id="WP_270037981.1">
    <property type="nucleotide sequence ID" value="NZ_JAPDOD010000002.1"/>
</dbReference>
<comment type="catalytic activity">
    <reaction evidence="1">
        <text>Hydrolysis of alkylated DNA, releasing 3-methyladenine, 3-methylguanine, 7-methylguanine and 7-methyladenine.</text>
        <dbReference type="EC" id="3.2.2.21"/>
    </reaction>
</comment>
<protein>
    <recommendedName>
        <fullName evidence="2">DNA-3-methyladenine glycosylase II</fullName>
        <ecNumber evidence="2">3.2.2.21</ecNumber>
    </recommendedName>
</protein>
<evidence type="ECO:0000259" key="5">
    <source>
        <dbReference type="SMART" id="SM00478"/>
    </source>
</evidence>
<dbReference type="GO" id="GO:0032131">
    <property type="term" value="F:alkylated DNA binding"/>
    <property type="evidence" value="ECO:0007669"/>
    <property type="project" value="TreeGrafter"/>
</dbReference>
<dbReference type="EC" id="3.2.2.21" evidence="2"/>
<sequence length="251" mass="27251">MILTGRSPFLAEQVLAFLEHRAVPGVEDVMPYRRALRLQHGAGVVMLTPAGEGMRVTLDLDDPRDEDEAVAHVSAMLDLDAPAAEIADVLGRDPVLGFTPGLRVPGGDGYEMAIRAILTQQISVRAGRTHAGRLVAAAGEPLARPRGSITHLFPTPEAIAGAPDEAFAMPVKRRETLRSLAGVPLDELVSLPGVGPWTQAYVRMRGLRDRDAWLGTDLVVRHALSRLGHDGYSEPWRPYRAYAVVHLWNVA</sequence>
<accession>A0A9X3MMP7</accession>
<dbReference type="GO" id="GO:0032993">
    <property type="term" value="C:protein-DNA complex"/>
    <property type="evidence" value="ECO:0007669"/>
    <property type="project" value="TreeGrafter"/>
</dbReference>
<dbReference type="Gene3D" id="3.30.310.20">
    <property type="entry name" value="DNA-3-methyladenine glycosylase AlkA, N-terminal domain"/>
    <property type="match status" value="1"/>
</dbReference>
<name>A0A9X3MMP7_9ACTN</name>
<dbReference type="InterPro" id="IPR011257">
    <property type="entry name" value="DNA_glycosylase"/>
</dbReference>
<dbReference type="GO" id="GO:0008725">
    <property type="term" value="F:DNA-3-methyladenine glycosylase activity"/>
    <property type="evidence" value="ECO:0007669"/>
    <property type="project" value="TreeGrafter"/>
</dbReference>
<dbReference type="GO" id="GO:0006307">
    <property type="term" value="P:DNA alkylation repair"/>
    <property type="evidence" value="ECO:0007669"/>
    <property type="project" value="TreeGrafter"/>
</dbReference>